<dbReference type="InterPro" id="IPR000679">
    <property type="entry name" value="Znf_GATA"/>
</dbReference>
<evidence type="ECO:0000256" key="3">
    <source>
        <dbReference type="ARBA" id="ARBA00022771"/>
    </source>
</evidence>
<sequence length="860" mass="91491">MDFDMRRESSPEPSPGGMLDEPIFAAFGNDASAVSPESPTELQKNDPLGTQIWKLYSRAKTQLPNAERMSNLTWRMMALNMRRAEEQRNRGSSSMSQSQSQSHEQPAPPSASASASAGGSARPSLRTAPSGIAQQLRSAADQQMQVHQPPQAHDTMNLDDFIFPSSVGSPAGLSPDPSHGAEGPFSAAGPGVPIRKANQLHDHNLSLAHASAPPVPPQINRENEFGYVPRHVRKTSIDERRPPKRRAEASPQVPPVNSIMIPTDPQSEADLHHYSLDHSMQPPAFPASQAQVPFSIDTFQMAEDPVINSAGPFQQSFGFSPVGSPMMNHGTSFTNIFNQNSMASSLNSTDYYSPPSSAFPSAVSTPQPMNDDSQMYFDRHGMDIRSQHSSGVSYGSHRPSALSNSMQPGFTFSSNGMGQDNAFSPVTSTSSSLPFSATSFGHSGHVDPSQVLHNNLPLRQQHEMQMPRNENMFTFGADSDAEDDDGGAFAERNMPTQEFSPMDDGSLDFNPSYQWETNLSNQFNPMQARYPAGPPRKTVTIGPTEVHSPQDAWSPSSLGRTHGSAASVSDIRNRGSDPRRGKIPRTTSTPNTAGLLHQAMHGRTQSSPNSPPETGLQSGFSSAAPSRPQSPGGTKPAEGGAPTTCTNCFTQTTPLWRRNPEGAPLCNACGLFLKLHGVVRPLSLKTDVIKKRNRGSGNAPVGPSSTRASKKSSRKNSIAMTPVTTPKAADSESPTSTGSGGGVSASTNLAPTASSSKSSGVVPIAPGPPKATSSVGAIQPRGPNMAPRRARAQSRTGIQELEMADADDTSGKTPVRRKDVPIAAPSPFPGQNLGSLPMGAMGQGLQSSGPAEWEWLTMSL</sequence>
<dbReference type="OMA" id="WRMMAMS"/>
<dbReference type="Gene3D" id="3.30.50.10">
    <property type="entry name" value="Erythroid Transcription Factor GATA-1, subunit A"/>
    <property type="match status" value="1"/>
</dbReference>
<dbReference type="GO" id="GO:0000978">
    <property type="term" value="F:RNA polymerase II cis-regulatory region sequence-specific DNA binding"/>
    <property type="evidence" value="ECO:0007669"/>
    <property type="project" value="TreeGrafter"/>
</dbReference>
<evidence type="ECO:0000256" key="1">
    <source>
        <dbReference type="ARBA" id="ARBA00004123"/>
    </source>
</evidence>
<evidence type="ECO:0000313" key="12">
    <source>
        <dbReference type="EMBL" id="OSS50552.1"/>
    </source>
</evidence>
<feature type="compositionally biased region" description="Basic and acidic residues" evidence="10">
    <location>
        <begin position="1"/>
        <end position="10"/>
    </location>
</feature>
<keyword evidence="2" id="KW-0479">Metal-binding</keyword>
<feature type="compositionally biased region" description="Polar residues" evidence="10">
    <location>
        <begin position="132"/>
        <end position="148"/>
    </location>
</feature>
<dbReference type="AlphaFoldDB" id="A0A1Y2M3J2"/>
<accession>A0A1Y2M3J2</accession>
<evidence type="ECO:0000256" key="5">
    <source>
        <dbReference type="ARBA" id="ARBA00023015"/>
    </source>
</evidence>
<feature type="region of interest" description="Disordered" evidence="10">
    <location>
        <begin position="689"/>
        <end position="835"/>
    </location>
</feature>
<proteinExistence type="predicted"/>
<dbReference type="InParanoid" id="A0A1Y2M3J2"/>
<dbReference type="PROSITE" id="PS00344">
    <property type="entry name" value="GATA_ZN_FINGER_1"/>
    <property type="match status" value="1"/>
</dbReference>
<feature type="region of interest" description="Disordered" evidence="10">
    <location>
        <begin position="210"/>
        <end position="259"/>
    </location>
</feature>
<reference evidence="12 13" key="1">
    <citation type="journal article" date="2017" name="Genome Announc.">
        <title>Genome sequence of the saprophytic ascomycete Epicoccum nigrum ICMP 19927 strain isolated from New Zealand.</title>
        <authorList>
            <person name="Fokin M."/>
            <person name="Fleetwood D."/>
            <person name="Weir B.S."/>
            <person name="Villas-Boas S.G."/>
        </authorList>
    </citation>
    <scope>NUCLEOTIDE SEQUENCE [LARGE SCALE GENOMIC DNA]</scope>
    <source>
        <strain evidence="12 13">ICMP 19927</strain>
    </source>
</reference>
<dbReference type="CDD" id="cd00202">
    <property type="entry name" value="ZnF_GATA"/>
    <property type="match status" value="1"/>
</dbReference>
<dbReference type="SMART" id="SM00401">
    <property type="entry name" value="ZnF_GATA"/>
    <property type="match status" value="1"/>
</dbReference>
<feature type="compositionally biased region" description="Low complexity" evidence="10">
    <location>
        <begin position="91"/>
        <end position="124"/>
    </location>
</feature>
<dbReference type="GO" id="GO:0008270">
    <property type="term" value="F:zinc ion binding"/>
    <property type="evidence" value="ECO:0007669"/>
    <property type="project" value="UniProtKB-KW"/>
</dbReference>
<dbReference type="PANTHER" id="PTHR10071">
    <property type="entry name" value="TRANSCRIPTION FACTOR GATA FAMILY MEMBER"/>
    <property type="match status" value="1"/>
</dbReference>
<dbReference type="FunFam" id="3.30.50.10:FF:000007">
    <property type="entry name" value="Nitrogen regulatory AreA, N-terminal"/>
    <property type="match status" value="1"/>
</dbReference>
<dbReference type="GO" id="GO:0045944">
    <property type="term" value="P:positive regulation of transcription by RNA polymerase II"/>
    <property type="evidence" value="ECO:0007669"/>
    <property type="project" value="TreeGrafter"/>
</dbReference>
<dbReference type="PANTHER" id="PTHR10071:SF281">
    <property type="entry name" value="BOX A-BINDING FACTOR-RELATED"/>
    <property type="match status" value="1"/>
</dbReference>
<name>A0A1Y2M3J2_EPING</name>
<dbReference type="InterPro" id="IPR013088">
    <property type="entry name" value="Znf_NHR/GATA"/>
</dbReference>
<dbReference type="InterPro" id="IPR013860">
    <property type="entry name" value="AreA_GATA"/>
</dbReference>
<dbReference type="EMBL" id="KZ107842">
    <property type="protein sequence ID" value="OSS50552.1"/>
    <property type="molecule type" value="Genomic_DNA"/>
</dbReference>
<evidence type="ECO:0000256" key="9">
    <source>
        <dbReference type="PROSITE-ProRule" id="PRU00094"/>
    </source>
</evidence>
<keyword evidence="7" id="KW-0804">Transcription</keyword>
<dbReference type="PROSITE" id="PS50114">
    <property type="entry name" value="GATA_ZN_FINGER_2"/>
    <property type="match status" value="1"/>
</dbReference>
<dbReference type="GO" id="GO:0000981">
    <property type="term" value="F:DNA-binding transcription factor activity, RNA polymerase II-specific"/>
    <property type="evidence" value="ECO:0007669"/>
    <property type="project" value="TreeGrafter"/>
</dbReference>
<feature type="region of interest" description="Disordered" evidence="10">
    <location>
        <begin position="530"/>
        <end position="643"/>
    </location>
</feature>
<evidence type="ECO:0000256" key="2">
    <source>
        <dbReference type="ARBA" id="ARBA00022723"/>
    </source>
</evidence>
<dbReference type="Proteomes" id="UP000193240">
    <property type="component" value="Unassembled WGS sequence"/>
</dbReference>
<keyword evidence="6" id="KW-0534">Nitrate assimilation</keyword>
<feature type="compositionally biased region" description="Basic and acidic residues" evidence="10">
    <location>
        <begin position="235"/>
        <end position="248"/>
    </location>
</feature>
<evidence type="ECO:0000256" key="7">
    <source>
        <dbReference type="ARBA" id="ARBA00023163"/>
    </source>
</evidence>
<protein>
    <recommendedName>
        <fullName evidence="11">GATA-type domain-containing protein</fullName>
    </recommendedName>
</protein>
<evidence type="ECO:0000256" key="8">
    <source>
        <dbReference type="ARBA" id="ARBA00023242"/>
    </source>
</evidence>
<feature type="compositionally biased region" description="Polar residues" evidence="10">
    <location>
        <begin position="615"/>
        <end position="632"/>
    </location>
</feature>
<feature type="domain" description="GATA-type" evidence="11">
    <location>
        <begin position="639"/>
        <end position="692"/>
    </location>
</feature>
<feature type="compositionally biased region" description="Polar residues" evidence="10">
    <location>
        <begin position="551"/>
        <end position="567"/>
    </location>
</feature>
<evidence type="ECO:0000313" key="13">
    <source>
        <dbReference type="Proteomes" id="UP000193240"/>
    </source>
</evidence>
<dbReference type="PRINTS" id="PR00619">
    <property type="entry name" value="GATAZNFINGER"/>
</dbReference>
<feature type="compositionally biased region" description="Polar residues" evidence="10">
    <location>
        <begin position="748"/>
        <end position="759"/>
    </location>
</feature>
<dbReference type="GO" id="GO:0000122">
    <property type="term" value="P:negative regulation of transcription by RNA polymerase II"/>
    <property type="evidence" value="ECO:0007669"/>
    <property type="project" value="TreeGrafter"/>
</dbReference>
<feature type="compositionally biased region" description="Basic and acidic residues" evidence="10">
    <location>
        <begin position="571"/>
        <end position="580"/>
    </location>
</feature>
<evidence type="ECO:0000259" key="11">
    <source>
        <dbReference type="PROSITE" id="PS50114"/>
    </source>
</evidence>
<keyword evidence="3 9" id="KW-0863">Zinc-finger</keyword>
<keyword evidence="5" id="KW-0805">Transcription regulation</keyword>
<dbReference type="GO" id="GO:0042128">
    <property type="term" value="P:nitrate assimilation"/>
    <property type="evidence" value="ECO:0007669"/>
    <property type="project" value="UniProtKB-KW"/>
</dbReference>
<evidence type="ECO:0000256" key="10">
    <source>
        <dbReference type="SAM" id="MobiDB-lite"/>
    </source>
</evidence>
<keyword evidence="8" id="KW-0539">Nucleus</keyword>
<dbReference type="GO" id="GO:0005634">
    <property type="term" value="C:nucleus"/>
    <property type="evidence" value="ECO:0007669"/>
    <property type="project" value="UniProtKB-SubCell"/>
</dbReference>
<evidence type="ECO:0000256" key="6">
    <source>
        <dbReference type="ARBA" id="ARBA00023063"/>
    </source>
</evidence>
<dbReference type="InterPro" id="IPR039355">
    <property type="entry name" value="Transcription_factor_GATA"/>
</dbReference>
<organism evidence="12 13">
    <name type="scientific">Epicoccum nigrum</name>
    <name type="common">Soil fungus</name>
    <name type="synonym">Epicoccum purpurascens</name>
    <dbReference type="NCBI Taxonomy" id="105696"/>
    <lineage>
        <taxon>Eukaryota</taxon>
        <taxon>Fungi</taxon>
        <taxon>Dikarya</taxon>
        <taxon>Ascomycota</taxon>
        <taxon>Pezizomycotina</taxon>
        <taxon>Dothideomycetes</taxon>
        <taxon>Pleosporomycetidae</taxon>
        <taxon>Pleosporales</taxon>
        <taxon>Pleosporineae</taxon>
        <taxon>Didymellaceae</taxon>
        <taxon>Epicoccum</taxon>
    </lineage>
</organism>
<dbReference type="Pfam" id="PF00320">
    <property type="entry name" value="GATA"/>
    <property type="match status" value="1"/>
</dbReference>
<dbReference type="SUPFAM" id="SSF57716">
    <property type="entry name" value="Glucocorticoid receptor-like (DNA-binding domain)"/>
    <property type="match status" value="1"/>
</dbReference>
<dbReference type="Pfam" id="PF08550">
    <property type="entry name" value="GATA_AreA"/>
    <property type="match status" value="1"/>
</dbReference>
<dbReference type="STRING" id="105696.A0A1Y2M3J2"/>
<feature type="region of interest" description="Disordered" evidence="10">
    <location>
        <begin position="1"/>
        <end position="47"/>
    </location>
</feature>
<evidence type="ECO:0000256" key="4">
    <source>
        <dbReference type="ARBA" id="ARBA00022833"/>
    </source>
</evidence>
<keyword evidence="4" id="KW-0862">Zinc</keyword>
<keyword evidence="13" id="KW-1185">Reference proteome</keyword>
<gene>
    <name evidence="12" type="ORF">B5807_04900</name>
</gene>
<feature type="region of interest" description="Disordered" evidence="10">
    <location>
        <begin position="84"/>
        <end position="189"/>
    </location>
</feature>
<comment type="subcellular location">
    <subcellularLocation>
        <location evidence="1">Nucleus</location>
    </subcellularLocation>
</comment>